<gene>
    <name evidence="4" type="ORF">DN745_18770</name>
</gene>
<keyword evidence="2 4" id="KW-0238">DNA-binding</keyword>
<dbReference type="EMBL" id="CP030032">
    <property type="protein sequence ID" value="AWV91260.1"/>
    <property type="molecule type" value="Genomic_DNA"/>
</dbReference>
<dbReference type="Proteomes" id="UP000249799">
    <property type="component" value="Chromosome"/>
</dbReference>
<dbReference type="PANTHER" id="PTHR33175">
    <property type="entry name" value="DNA-BINDING PROTEIN HU"/>
    <property type="match status" value="1"/>
</dbReference>
<dbReference type="InterPro" id="IPR010992">
    <property type="entry name" value="IHF-like_DNA-bd_dom_sf"/>
</dbReference>
<dbReference type="Pfam" id="PF00216">
    <property type="entry name" value="Bac_DNA_binding"/>
    <property type="match status" value="1"/>
</dbReference>
<dbReference type="PRINTS" id="PR01727">
    <property type="entry name" value="DNABINDINGHU"/>
</dbReference>
<evidence type="ECO:0000313" key="5">
    <source>
        <dbReference type="Proteomes" id="UP000249799"/>
    </source>
</evidence>
<organism evidence="4 5">
    <name type="scientific">Bradymonas sediminis</name>
    <dbReference type="NCBI Taxonomy" id="1548548"/>
    <lineage>
        <taxon>Bacteria</taxon>
        <taxon>Deltaproteobacteria</taxon>
        <taxon>Bradymonadales</taxon>
        <taxon>Bradymonadaceae</taxon>
        <taxon>Bradymonas</taxon>
    </lineage>
</organism>
<accession>A0A2Z4FQP9</accession>
<dbReference type="AlphaFoldDB" id="A0A2Z4FQP9"/>
<dbReference type="PANTHER" id="PTHR33175:SF3">
    <property type="entry name" value="DNA-BINDING PROTEIN HU-BETA"/>
    <property type="match status" value="1"/>
</dbReference>
<reference evidence="4 5" key="1">
    <citation type="submission" date="2018-06" db="EMBL/GenBank/DDBJ databases">
        <title>Lujinxingia sediminis gen. nov. sp. nov., a new facultative anaerobic member of the class Deltaproteobacteria, and proposal of Lujinxingaceae fam. nov.</title>
        <authorList>
            <person name="Guo L.-Y."/>
            <person name="Li C.-M."/>
            <person name="Wang S."/>
            <person name="Du Z.-J."/>
        </authorList>
    </citation>
    <scope>NUCLEOTIDE SEQUENCE [LARGE SCALE GENOMIC DNA]</scope>
    <source>
        <strain evidence="4 5">FA350</strain>
    </source>
</reference>
<dbReference type="CDD" id="cd13831">
    <property type="entry name" value="HU"/>
    <property type="match status" value="1"/>
</dbReference>
<evidence type="ECO:0000256" key="2">
    <source>
        <dbReference type="ARBA" id="ARBA00023125"/>
    </source>
</evidence>
<comment type="similarity">
    <text evidence="3">Belongs to the bacterial histone-like protein family.</text>
</comment>
<proteinExistence type="inferred from homology"/>
<dbReference type="SUPFAM" id="SSF47729">
    <property type="entry name" value="IHF-like DNA-binding proteins"/>
    <property type="match status" value="1"/>
</dbReference>
<dbReference type="GO" id="GO:0030261">
    <property type="term" value="P:chromosome condensation"/>
    <property type="evidence" value="ECO:0007669"/>
    <property type="project" value="UniProtKB-KW"/>
</dbReference>
<dbReference type="InterPro" id="IPR000119">
    <property type="entry name" value="Hist_DNA-bd"/>
</dbReference>
<keyword evidence="1" id="KW-0226">DNA condensation</keyword>
<dbReference type="Gene3D" id="4.10.520.10">
    <property type="entry name" value="IHF-like DNA-binding proteins"/>
    <property type="match status" value="1"/>
</dbReference>
<evidence type="ECO:0000256" key="3">
    <source>
        <dbReference type="RuleBase" id="RU003939"/>
    </source>
</evidence>
<keyword evidence="5" id="KW-1185">Reference proteome</keyword>
<protein>
    <submittedName>
        <fullName evidence="4">HU family DNA-binding protein</fullName>
    </submittedName>
</protein>
<dbReference type="SMART" id="SM00411">
    <property type="entry name" value="BHL"/>
    <property type="match status" value="1"/>
</dbReference>
<dbReference type="GO" id="GO:0003677">
    <property type="term" value="F:DNA binding"/>
    <property type="evidence" value="ECO:0007669"/>
    <property type="project" value="UniProtKB-KW"/>
</dbReference>
<dbReference type="OrthoDB" id="9799835at2"/>
<evidence type="ECO:0000313" key="4">
    <source>
        <dbReference type="EMBL" id="AWV91260.1"/>
    </source>
</evidence>
<name>A0A2Z4FQP9_9DELT</name>
<evidence type="ECO:0000256" key="1">
    <source>
        <dbReference type="ARBA" id="ARBA00023067"/>
    </source>
</evidence>
<sequence length="95" mass="10772">MTKSELIDAVTKGAAEVDIKLTKKDVRALLDVVFDTVSQAIKEEERFSYPKFGTFKIKHRKARMGRNPKSREKIKIEASNSVGFKPSPTLYDLIN</sequence>
<dbReference type="GO" id="GO:0030527">
    <property type="term" value="F:structural constituent of chromatin"/>
    <property type="evidence" value="ECO:0007669"/>
    <property type="project" value="InterPro"/>
</dbReference>
<dbReference type="KEGG" id="bsed:DN745_18770"/>
<dbReference type="RefSeq" id="WP_111337378.1">
    <property type="nucleotide sequence ID" value="NZ_CP030032.1"/>
</dbReference>